<organism evidence="2 3">
    <name type="scientific">Sporosarcina aquimarina</name>
    <dbReference type="NCBI Taxonomy" id="114975"/>
    <lineage>
        <taxon>Bacteria</taxon>
        <taxon>Bacillati</taxon>
        <taxon>Bacillota</taxon>
        <taxon>Bacilli</taxon>
        <taxon>Bacillales</taxon>
        <taxon>Caryophanaceae</taxon>
        <taxon>Sporosarcina</taxon>
    </lineage>
</organism>
<feature type="transmembrane region" description="Helical" evidence="1">
    <location>
        <begin position="74"/>
        <end position="91"/>
    </location>
</feature>
<accession>A0ABU4FVD6</accession>
<feature type="transmembrane region" description="Helical" evidence="1">
    <location>
        <begin position="147"/>
        <end position="171"/>
    </location>
</feature>
<name>A0ABU4FVD6_9BACL</name>
<gene>
    <name evidence="2" type="ORF">QT716_01300</name>
</gene>
<dbReference type="Pfam" id="PF12679">
    <property type="entry name" value="ABC2_membrane_2"/>
    <property type="match status" value="1"/>
</dbReference>
<evidence type="ECO:0000256" key="1">
    <source>
        <dbReference type="SAM" id="Phobius"/>
    </source>
</evidence>
<feature type="transmembrane region" description="Helical" evidence="1">
    <location>
        <begin position="227"/>
        <end position="249"/>
    </location>
</feature>
<feature type="transmembrane region" description="Helical" evidence="1">
    <location>
        <begin position="183"/>
        <end position="203"/>
    </location>
</feature>
<keyword evidence="1" id="KW-0812">Transmembrane</keyword>
<protein>
    <submittedName>
        <fullName evidence="2">ABC transporter permease subunit</fullName>
    </submittedName>
</protein>
<proteinExistence type="predicted"/>
<keyword evidence="1" id="KW-1133">Transmembrane helix</keyword>
<dbReference type="Proteomes" id="UP001280629">
    <property type="component" value="Unassembled WGS sequence"/>
</dbReference>
<evidence type="ECO:0000313" key="2">
    <source>
        <dbReference type="EMBL" id="MDW0108679.1"/>
    </source>
</evidence>
<keyword evidence="3" id="KW-1185">Reference proteome</keyword>
<sequence>MSPWFGFLKKEWTESVKSYKLLLTVLIFSVLGILNPFTAKITPVVMKNFMPEGTVLNLPEPTALDSWLQFYKNFPQMGLLVFILLFSTMMSKEIEKGTLVILLTKGLRRSTVVTTKFVTGALYWTLAFLLTFFITYSYTAYYWDQSILHHLFLAGGCVYVFGLLLFTITLWGNTYFASAYGGLLVTLVVLVILFIIAIFPSAAEWNPLQLLTGSSGLLTGEVASKEMGVPFLVAIGTLLVFLIGTISHFNKKLL</sequence>
<reference evidence="2 3" key="1">
    <citation type="submission" date="2023-06" db="EMBL/GenBank/DDBJ databases">
        <title>Sporosarcina sp. nov., isolated from Korean traditional fermented seafood 'Jeotgal'.</title>
        <authorList>
            <person name="Yang A.-I."/>
            <person name="Shin N.-R."/>
        </authorList>
    </citation>
    <scope>NUCLEOTIDE SEQUENCE [LARGE SCALE GENOMIC DNA]</scope>
    <source>
        <strain evidence="2 3">KCTC3840</strain>
    </source>
</reference>
<keyword evidence="1" id="KW-0472">Membrane</keyword>
<dbReference type="RefSeq" id="WP_317933876.1">
    <property type="nucleotide sequence ID" value="NZ_JAUBDH010000001.1"/>
</dbReference>
<feature type="transmembrane region" description="Helical" evidence="1">
    <location>
        <begin position="21"/>
        <end position="39"/>
    </location>
</feature>
<feature type="transmembrane region" description="Helical" evidence="1">
    <location>
        <begin position="112"/>
        <end position="135"/>
    </location>
</feature>
<dbReference type="EMBL" id="JAUBDH010000001">
    <property type="protein sequence ID" value="MDW0108679.1"/>
    <property type="molecule type" value="Genomic_DNA"/>
</dbReference>
<comment type="caution">
    <text evidence="2">The sequence shown here is derived from an EMBL/GenBank/DDBJ whole genome shotgun (WGS) entry which is preliminary data.</text>
</comment>
<evidence type="ECO:0000313" key="3">
    <source>
        <dbReference type="Proteomes" id="UP001280629"/>
    </source>
</evidence>